<protein>
    <recommendedName>
        <fullName evidence="3">Nucleotidyl transferase AbiEii/AbiGii toxin family protein</fullName>
    </recommendedName>
</protein>
<reference evidence="1" key="1">
    <citation type="submission" date="2023-07" db="EMBL/GenBank/DDBJ databases">
        <title>The genome sequence of Rhodocytophaga aerolata KACC 12507.</title>
        <authorList>
            <person name="Zhang X."/>
        </authorList>
    </citation>
    <scope>NUCLEOTIDE SEQUENCE</scope>
    <source>
        <strain evidence="1">KACC 12507</strain>
    </source>
</reference>
<evidence type="ECO:0000313" key="1">
    <source>
        <dbReference type="EMBL" id="MDO1450825.1"/>
    </source>
</evidence>
<comment type="caution">
    <text evidence="1">The sequence shown here is derived from an EMBL/GenBank/DDBJ whole genome shotgun (WGS) entry which is preliminary data.</text>
</comment>
<evidence type="ECO:0000313" key="2">
    <source>
        <dbReference type="Proteomes" id="UP001168528"/>
    </source>
</evidence>
<accession>A0ABT8RFH2</accession>
<organism evidence="1 2">
    <name type="scientific">Rhodocytophaga aerolata</name>
    <dbReference type="NCBI Taxonomy" id="455078"/>
    <lineage>
        <taxon>Bacteria</taxon>
        <taxon>Pseudomonadati</taxon>
        <taxon>Bacteroidota</taxon>
        <taxon>Cytophagia</taxon>
        <taxon>Cytophagales</taxon>
        <taxon>Rhodocytophagaceae</taxon>
        <taxon>Rhodocytophaga</taxon>
    </lineage>
</organism>
<dbReference type="Proteomes" id="UP001168528">
    <property type="component" value="Unassembled WGS sequence"/>
</dbReference>
<evidence type="ECO:0008006" key="3">
    <source>
        <dbReference type="Google" id="ProtNLM"/>
    </source>
</evidence>
<name>A0ABT8RFH2_9BACT</name>
<proteinExistence type="predicted"/>
<dbReference type="EMBL" id="JAUKPO010000037">
    <property type="protein sequence ID" value="MDO1450825.1"/>
    <property type="molecule type" value="Genomic_DNA"/>
</dbReference>
<keyword evidence="2" id="KW-1185">Reference proteome</keyword>
<dbReference type="RefSeq" id="WP_302041625.1">
    <property type="nucleotide sequence ID" value="NZ_JAUKPO010000037.1"/>
</dbReference>
<sequence>MVHSNIVQLQAVANGLSSLLDEVVFVGGATVGLYATDPAAAEVRPTDDVDCVIELASRNALYILEDRLRVIGFRNDTRGGAPICRWLYQSITVDIMPTDPHILGFSNQWYRDGIKQAIWYKLPNRESIQIFTSPYFIASKLEAFRSRGEKDIRTSTDFEDIIYVFDNRPSLEEEIRQAPITVRSYLQDQLGMLLASKETDEGIYCALPVGSGEKRLKRIKDIMYKVVNHSN</sequence>
<gene>
    <name evidence="1" type="ORF">Q0590_31415</name>
</gene>